<dbReference type="Proteomes" id="UP001497535">
    <property type="component" value="Unassembled WGS sequence"/>
</dbReference>
<proteinExistence type="predicted"/>
<evidence type="ECO:0000313" key="1">
    <source>
        <dbReference type="EMBL" id="CAK5057888.1"/>
    </source>
</evidence>
<protein>
    <submittedName>
        <fullName evidence="1">Uncharacterized protein</fullName>
    </submittedName>
</protein>
<organism evidence="1 2">
    <name type="scientific">Meloidogyne enterolobii</name>
    <name type="common">Root-knot nematode worm</name>
    <name type="synonym">Meloidogyne mayaguensis</name>
    <dbReference type="NCBI Taxonomy" id="390850"/>
    <lineage>
        <taxon>Eukaryota</taxon>
        <taxon>Metazoa</taxon>
        <taxon>Ecdysozoa</taxon>
        <taxon>Nematoda</taxon>
        <taxon>Chromadorea</taxon>
        <taxon>Rhabditida</taxon>
        <taxon>Tylenchina</taxon>
        <taxon>Tylenchomorpha</taxon>
        <taxon>Tylenchoidea</taxon>
        <taxon>Meloidogynidae</taxon>
        <taxon>Meloidogyninae</taxon>
        <taxon>Meloidogyne</taxon>
    </lineage>
</organism>
<dbReference type="EMBL" id="CAVMJV010000016">
    <property type="protein sequence ID" value="CAK5057888.1"/>
    <property type="molecule type" value="Genomic_DNA"/>
</dbReference>
<name>A0ACB0YRK2_MELEN</name>
<sequence length="69" mass="7936">MKRKQNDSESSSTSQHPQGKMTKKAEIVDFDEAFGLLEDPLEDIATETLQPEVYLYFFLLHLSRTTIES</sequence>
<accession>A0ACB0YRK2</accession>
<gene>
    <name evidence="1" type="ORF">MENTE1834_LOCUS15322</name>
</gene>
<comment type="caution">
    <text evidence="1">The sequence shown here is derived from an EMBL/GenBank/DDBJ whole genome shotgun (WGS) entry which is preliminary data.</text>
</comment>
<reference evidence="1" key="1">
    <citation type="submission" date="2023-11" db="EMBL/GenBank/DDBJ databases">
        <authorList>
            <person name="Poullet M."/>
        </authorList>
    </citation>
    <scope>NUCLEOTIDE SEQUENCE</scope>
    <source>
        <strain evidence="1">E1834</strain>
    </source>
</reference>
<evidence type="ECO:0000313" key="2">
    <source>
        <dbReference type="Proteomes" id="UP001497535"/>
    </source>
</evidence>
<keyword evidence="2" id="KW-1185">Reference proteome</keyword>